<dbReference type="AlphaFoldDB" id="A0A2R4CAL7"/>
<dbReference type="OrthoDB" id="8774202at2"/>
<dbReference type="Proteomes" id="UP000240505">
    <property type="component" value="Chromosome"/>
</dbReference>
<gene>
    <name evidence="2" type="ORF">C9I28_13780</name>
</gene>
<proteinExistence type="predicted"/>
<feature type="transmembrane region" description="Helical" evidence="1">
    <location>
        <begin position="153"/>
        <end position="173"/>
    </location>
</feature>
<dbReference type="KEGG" id="masz:C9I28_13780"/>
<dbReference type="EMBL" id="CP028324">
    <property type="protein sequence ID" value="AVR96643.1"/>
    <property type="molecule type" value="Genomic_DNA"/>
</dbReference>
<protein>
    <recommendedName>
        <fullName evidence="4">M50 family peptidase</fullName>
    </recommendedName>
</protein>
<keyword evidence="3" id="KW-1185">Reference proteome</keyword>
<evidence type="ECO:0000313" key="3">
    <source>
        <dbReference type="Proteomes" id="UP000240505"/>
    </source>
</evidence>
<evidence type="ECO:0000313" key="2">
    <source>
        <dbReference type="EMBL" id="AVR96643.1"/>
    </source>
</evidence>
<feature type="transmembrane region" description="Helical" evidence="1">
    <location>
        <begin position="94"/>
        <end position="116"/>
    </location>
</feature>
<feature type="transmembrane region" description="Helical" evidence="1">
    <location>
        <begin position="18"/>
        <end position="35"/>
    </location>
</feature>
<reference evidence="2 3" key="1">
    <citation type="submission" date="2018-03" db="EMBL/GenBank/DDBJ databases">
        <title>Massilia armeniaca sp. nov., isolated from desert soil.</title>
        <authorList>
            <person name="Huang H."/>
            <person name="Ren M."/>
        </authorList>
    </citation>
    <scope>NUCLEOTIDE SEQUENCE [LARGE SCALE GENOMIC DNA]</scope>
    <source>
        <strain evidence="2 3">ZMN-3</strain>
    </source>
</reference>
<keyword evidence="1" id="KW-0472">Membrane</keyword>
<organism evidence="2 3">
    <name type="scientific">Pseudoduganella armeniaca</name>
    <dbReference type="NCBI Taxonomy" id="2072590"/>
    <lineage>
        <taxon>Bacteria</taxon>
        <taxon>Pseudomonadati</taxon>
        <taxon>Pseudomonadota</taxon>
        <taxon>Betaproteobacteria</taxon>
        <taxon>Burkholderiales</taxon>
        <taxon>Oxalobacteraceae</taxon>
        <taxon>Telluria group</taxon>
        <taxon>Pseudoduganella</taxon>
    </lineage>
</organism>
<dbReference type="RefSeq" id="WP_107141992.1">
    <property type="nucleotide sequence ID" value="NZ_CP028324.1"/>
</dbReference>
<name>A0A2R4CAL7_9BURK</name>
<evidence type="ECO:0000256" key="1">
    <source>
        <dbReference type="SAM" id="Phobius"/>
    </source>
</evidence>
<sequence length="184" mass="19991">MASCAAVAPLWLCRHGDALVYLAPSLALAVVFHALARRHPFFFLFTLAGTICHELAHFVVGLLTGARPGSLTVVPRRTAGGWQLGAVTLARVRWYNAAPTALAPLLVLLLPCWVAVLRTPPGWHFRWLDAGLALLLAPQFLACWPSPADWKIAMRSMPAVLLALLAWLGYDYVTGGITHRLLAP</sequence>
<evidence type="ECO:0008006" key="4">
    <source>
        <dbReference type="Google" id="ProtNLM"/>
    </source>
</evidence>
<accession>A0A2R4CAL7</accession>
<keyword evidence="1" id="KW-0812">Transmembrane</keyword>
<feature type="transmembrane region" description="Helical" evidence="1">
    <location>
        <begin position="42"/>
        <end position="63"/>
    </location>
</feature>
<keyword evidence="1" id="KW-1133">Transmembrane helix</keyword>